<dbReference type="Proteomes" id="UP000199698">
    <property type="component" value="Unassembled WGS sequence"/>
</dbReference>
<protein>
    <submittedName>
        <fullName evidence="1">Uncharacterized protein</fullName>
    </submittedName>
</protein>
<evidence type="ECO:0000313" key="2">
    <source>
        <dbReference type="Proteomes" id="UP000199698"/>
    </source>
</evidence>
<sequence>MVNGFLGIIEKIRVTYVNIAYEDHVNTLVAKICKPYLKIKKFRKYTVEEMENLAENFINDLDDLSQALFRELILFNWHSPPTVLIINLAASAAAGKRTCPIKELFKQADPSLKSMNVRELMLAIYSNSQKADEIRTKLQDKKCMAGSIQHAGVITNNHRNYFIERKNLQPFTFK</sequence>
<keyword evidence="2" id="KW-1185">Reference proteome</keyword>
<proteinExistence type="predicted"/>
<dbReference type="RefSeq" id="WP_091121145.1">
    <property type="nucleotide sequence ID" value="NZ_FMBA01000008.1"/>
</dbReference>
<accession>A0A1C4A4D2</accession>
<reference evidence="2" key="1">
    <citation type="submission" date="2016-08" db="EMBL/GenBank/DDBJ databases">
        <authorList>
            <person name="Varghese N."/>
            <person name="Submissions Spin"/>
        </authorList>
    </citation>
    <scope>NUCLEOTIDE SEQUENCE [LARGE SCALE GENOMIC DNA]</scope>
    <source>
        <strain evidence="2">R-53144</strain>
    </source>
</reference>
<dbReference type="STRING" id="1798183.GA0061080_100839"/>
<gene>
    <name evidence="1" type="ORF">GA0061080_100839</name>
</gene>
<dbReference type="EMBL" id="FMBA01000008">
    <property type="protein sequence ID" value="SCB89403.1"/>
    <property type="molecule type" value="Genomic_DNA"/>
</dbReference>
<evidence type="ECO:0000313" key="1">
    <source>
        <dbReference type="EMBL" id="SCB89403.1"/>
    </source>
</evidence>
<organism evidence="1 2">
    <name type="scientific">Gilliamella intestini</name>
    <dbReference type="NCBI Taxonomy" id="1798183"/>
    <lineage>
        <taxon>Bacteria</taxon>
        <taxon>Pseudomonadati</taxon>
        <taxon>Pseudomonadota</taxon>
        <taxon>Gammaproteobacteria</taxon>
        <taxon>Orbales</taxon>
        <taxon>Orbaceae</taxon>
        <taxon>Gilliamella</taxon>
    </lineage>
</organism>
<dbReference type="AlphaFoldDB" id="A0A1C4A4D2"/>
<name>A0A1C4A4D2_9GAMM</name>